<accession>A0A382ALA7</accession>
<organism evidence="1">
    <name type="scientific">marine metagenome</name>
    <dbReference type="NCBI Taxonomy" id="408172"/>
    <lineage>
        <taxon>unclassified sequences</taxon>
        <taxon>metagenomes</taxon>
        <taxon>ecological metagenomes</taxon>
    </lineage>
</organism>
<name>A0A382ALA7_9ZZZZ</name>
<gene>
    <name evidence="1" type="ORF">METZ01_LOCUS155033</name>
</gene>
<dbReference type="Gene3D" id="2.60.450.10">
    <property type="entry name" value="Lipopolysaccharide (LPS) transport protein A like domain"/>
    <property type="match status" value="1"/>
</dbReference>
<feature type="non-terminal residue" evidence="1">
    <location>
        <position position="136"/>
    </location>
</feature>
<evidence type="ECO:0008006" key="2">
    <source>
        <dbReference type="Google" id="ProtNLM"/>
    </source>
</evidence>
<feature type="non-terminal residue" evidence="1">
    <location>
        <position position="1"/>
    </location>
</feature>
<protein>
    <recommendedName>
        <fullName evidence="2">Organic solvent tolerance-like N-terminal domain-containing protein</fullName>
    </recommendedName>
</protein>
<reference evidence="1" key="1">
    <citation type="submission" date="2018-05" db="EMBL/GenBank/DDBJ databases">
        <authorList>
            <person name="Lanie J.A."/>
            <person name="Ng W.-L."/>
            <person name="Kazmierczak K.M."/>
            <person name="Andrzejewski T.M."/>
            <person name="Davidsen T.M."/>
            <person name="Wayne K.J."/>
            <person name="Tettelin H."/>
            <person name="Glass J.I."/>
            <person name="Rusch D."/>
            <person name="Podicherti R."/>
            <person name="Tsui H.-C.T."/>
            <person name="Winkler M.E."/>
        </authorList>
    </citation>
    <scope>NUCLEOTIDE SEQUENCE</scope>
</reference>
<sequence length="136" mass="15799">LLKAPKGGKALTDNNIEILADKFEYNKITSRLIAKKNVVIIDSLNKVVIKANKIIYLKNKEKFLTEGKTEITVENKYIINSMDVVFLRNEKKISSDKFTSLIDDKNNFYTTEKFRYLANTRLFRGNRINLFTTNKD</sequence>
<proteinExistence type="predicted"/>
<dbReference type="EMBL" id="UINC01025839">
    <property type="protein sequence ID" value="SVB02179.1"/>
    <property type="molecule type" value="Genomic_DNA"/>
</dbReference>
<evidence type="ECO:0000313" key="1">
    <source>
        <dbReference type="EMBL" id="SVB02179.1"/>
    </source>
</evidence>
<dbReference type="AlphaFoldDB" id="A0A382ALA7"/>